<dbReference type="EMBL" id="JAUTXU010000067">
    <property type="protein sequence ID" value="KAK3712773.1"/>
    <property type="molecule type" value="Genomic_DNA"/>
</dbReference>
<gene>
    <name evidence="1" type="ORF">LTR37_008863</name>
</gene>
<sequence length="483" mass="54790">MKLIESRTRTLKVENEALKRQVEELQAEMQKLREKYKRSWLHTRSHRSSIGASTLETEVGPTSGPTKSYLRPTKASSSRSATVDEQSRAAPETPIAGNGVQYDNGKLKPHFVKPGLRSSIQAGAKIKTSPRDRTIRKTPGLLSNSGSKEAGNVSTSPSNEDDRRSCTRCDWIDRSAEYTSDDSLESRSRLRDDNFYGTPVSACFVPFKLQTRLLKAALRLAQETLWTALREHWPHIQPSRYLEGPEQVKFGREELSGAFGNEEYPQEANEMCGHPRGTVIHYVLDVVYLRNAVCHPGHHTPQELDRLIGRSQGLAVILQDERRAFKTRMLRDQLQAETLKAFQEIKAYVGLASLPFAKPWPIYQQHFLDSLRLDRHCSWEAEYPEVVKRAAREWKLKYIRPGEMDPRYLANVEKAKSFMRATAHGRRASVSEVVCNEPAVGPSESDNSPAESIEAHEHVEQPWRESGTTSVRNSERLDDTDGW</sequence>
<organism evidence="1 2">
    <name type="scientific">Vermiconidia calcicola</name>
    <dbReference type="NCBI Taxonomy" id="1690605"/>
    <lineage>
        <taxon>Eukaryota</taxon>
        <taxon>Fungi</taxon>
        <taxon>Dikarya</taxon>
        <taxon>Ascomycota</taxon>
        <taxon>Pezizomycotina</taxon>
        <taxon>Dothideomycetes</taxon>
        <taxon>Dothideomycetidae</taxon>
        <taxon>Mycosphaerellales</taxon>
        <taxon>Extremaceae</taxon>
        <taxon>Vermiconidia</taxon>
    </lineage>
</organism>
<dbReference type="Proteomes" id="UP001281147">
    <property type="component" value="Unassembled WGS sequence"/>
</dbReference>
<evidence type="ECO:0000313" key="2">
    <source>
        <dbReference type="Proteomes" id="UP001281147"/>
    </source>
</evidence>
<protein>
    <submittedName>
        <fullName evidence="1">Uncharacterized protein</fullName>
    </submittedName>
</protein>
<comment type="caution">
    <text evidence="1">The sequence shown here is derived from an EMBL/GenBank/DDBJ whole genome shotgun (WGS) entry which is preliminary data.</text>
</comment>
<reference evidence="1" key="1">
    <citation type="submission" date="2023-07" db="EMBL/GenBank/DDBJ databases">
        <title>Black Yeasts Isolated from many extreme environments.</title>
        <authorList>
            <person name="Coleine C."/>
            <person name="Stajich J.E."/>
            <person name="Selbmann L."/>
        </authorList>
    </citation>
    <scope>NUCLEOTIDE SEQUENCE</scope>
    <source>
        <strain evidence="1">CCFEE 5714</strain>
    </source>
</reference>
<proteinExistence type="predicted"/>
<keyword evidence="2" id="KW-1185">Reference proteome</keyword>
<name>A0ACC3N983_9PEZI</name>
<evidence type="ECO:0000313" key="1">
    <source>
        <dbReference type="EMBL" id="KAK3712773.1"/>
    </source>
</evidence>
<accession>A0ACC3N983</accession>